<evidence type="ECO:0000313" key="1">
    <source>
        <dbReference type="EMBL" id="ENN78615.1"/>
    </source>
</evidence>
<protein>
    <submittedName>
        <fullName evidence="1">Uncharacterized protein</fullName>
    </submittedName>
</protein>
<dbReference type="EMBL" id="KB740857">
    <property type="protein sequence ID" value="ENN78615.1"/>
    <property type="molecule type" value="Genomic_DNA"/>
</dbReference>
<dbReference type="HOGENOM" id="CLU_597533_0_0_1"/>
<name>N6UA78_DENPD</name>
<sequence>MLGKFVLLIAASGVLSSGLKVDVDDLLALYERIDSSIQLTQHEAEIEIRAMTIPMESLLADAVKYVMGNLTVAAEPYWTTIASMEAEAEAKGEDISACVNGGNEELYTLNETIVNAPLEKIAAYRTEGNDTIYASANLAYSAIEELLELEVQVKACSDPECAEELYNALIEFHGRASETLQASVDNPTTYLNELPEKLAPVNIDADDYKEQFTAIIDAVAPAHLDAVVRNLDNMLGKIVFLIAASGVLSSGLKVDVDDLLALYERIDSSVKLTQHEAAIEIRALTIPMESFLDDAVKYVMGNLTVAAEPYWTTIASMEAEAEAKGEDISACVNGGNEELYTLNETIVNAPLEKIAAYRTEGNDMIYASANLAYSAIEELLELEVQVKACSDPECAEELYNALIEFHGRASETLEASVDNPTTYLNELPEKLALVNIDADDYKEKFTAIIDAVVICTIL</sequence>
<dbReference type="AlphaFoldDB" id="N6UA78"/>
<organism evidence="1">
    <name type="scientific">Dendroctonus ponderosae</name>
    <name type="common">Mountain pine beetle</name>
    <dbReference type="NCBI Taxonomy" id="77166"/>
    <lineage>
        <taxon>Eukaryota</taxon>
        <taxon>Metazoa</taxon>
        <taxon>Ecdysozoa</taxon>
        <taxon>Arthropoda</taxon>
        <taxon>Hexapoda</taxon>
        <taxon>Insecta</taxon>
        <taxon>Pterygota</taxon>
        <taxon>Neoptera</taxon>
        <taxon>Endopterygota</taxon>
        <taxon>Coleoptera</taxon>
        <taxon>Polyphaga</taxon>
        <taxon>Cucujiformia</taxon>
        <taxon>Curculionidae</taxon>
        <taxon>Scolytinae</taxon>
        <taxon>Dendroctonus</taxon>
    </lineage>
</organism>
<accession>N6UA78</accession>
<reference evidence="1" key="1">
    <citation type="journal article" date="2013" name="Genome Biol.">
        <title>Draft genome of the mountain pine beetle, Dendroctonus ponderosae Hopkins, a major forest pest.</title>
        <authorList>
            <person name="Keeling C.I."/>
            <person name="Yuen M.M."/>
            <person name="Liao N.Y."/>
            <person name="Docking T.R."/>
            <person name="Chan S.K."/>
            <person name="Taylor G.A."/>
            <person name="Palmquist D.L."/>
            <person name="Jackman S.D."/>
            <person name="Nguyen A."/>
            <person name="Li M."/>
            <person name="Henderson H."/>
            <person name="Janes J.K."/>
            <person name="Zhao Y."/>
            <person name="Pandoh P."/>
            <person name="Moore R."/>
            <person name="Sperling F.A."/>
            <person name="Huber D.P."/>
            <person name="Birol I."/>
            <person name="Jones S.J."/>
            <person name="Bohlmann J."/>
        </authorList>
    </citation>
    <scope>NUCLEOTIDE SEQUENCE</scope>
</reference>
<gene>
    <name evidence="1" type="ORF">YQE_04919</name>
</gene>
<proteinExistence type="predicted"/>
<dbReference type="OrthoDB" id="6780939at2759"/>
<feature type="non-terminal residue" evidence="1">
    <location>
        <position position="1"/>
    </location>
</feature>